<evidence type="ECO:0000256" key="1">
    <source>
        <dbReference type="ARBA" id="ARBA00004323"/>
    </source>
</evidence>
<dbReference type="AlphaFoldDB" id="A0A835GCM7"/>
<dbReference type="InterPro" id="IPR007652">
    <property type="entry name" value="A1-4-GlycosylTfrase_dom"/>
</dbReference>
<dbReference type="InterPro" id="IPR007577">
    <property type="entry name" value="GlycoTrfase_DXD_sugar-bd_CS"/>
</dbReference>
<name>A0A835GCM7_SPOEX</name>
<dbReference type="InterPro" id="IPR029044">
    <property type="entry name" value="Nucleotide-diphossugar_trans"/>
</dbReference>
<dbReference type="PANTHER" id="PTHR12042">
    <property type="entry name" value="LACTOSYLCERAMIDE 4-ALPHA-GALACTOSYLTRANSFERASE ALPHA- 1,4-GALACTOSYLTRANSFERASE"/>
    <property type="match status" value="1"/>
</dbReference>
<dbReference type="SUPFAM" id="SSF53448">
    <property type="entry name" value="Nucleotide-diphospho-sugar transferases"/>
    <property type="match status" value="1"/>
</dbReference>
<evidence type="ECO:0000256" key="3">
    <source>
        <dbReference type="ARBA" id="ARBA00022676"/>
    </source>
</evidence>
<feature type="domain" description="Alpha 1,4-glycosyltransferase" evidence="7">
    <location>
        <begin position="211"/>
        <end position="279"/>
    </location>
</feature>
<accession>A0A835GCM7</accession>
<dbReference type="Pfam" id="PF04488">
    <property type="entry name" value="Gly_transf_sug"/>
    <property type="match status" value="1"/>
</dbReference>
<comment type="caution">
    <text evidence="8">The sequence shown here is derived from an EMBL/GenBank/DDBJ whole genome shotgun (WGS) entry which is preliminary data.</text>
</comment>
<dbReference type="Gene3D" id="3.90.550.20">
    <property type="match status" value="1"/>
</dbReference>
<keyword evidence="4" id="KW-0808">Transferase</keyword>
<keyword evidence="9" id="KW-1185">Reference proteome</keyword>
<protein>
    <recommendedName>
        <fullName evidence="7">Alpha 1,4-glycosyltransferase domain-containing protein</fullName>
    </recommendedName>
</protein>
<dbReference type="GO" id="GO:0000139">
    <property type="term" value="C:Golgi membrane"/>
    <property type="evidence" value="ECO:0007669"/>
    <property type="project" value="UniProtKB-SubCell"/>
</dbReference>
<comment type="similarity">
    <text evidence="2">Belongs to the glycosyltransferase 32 family.</text>
</comment>
<organism evidence="8 9">
    <name type="scientific">Spodoptera exigua</name>
    <name type="common">Beet armyworm</name>
    <name type="synonym">Noctua fulgens</name>
    <dbReference type="NCBI Taxonomy" id="7107"/>
    <lineage>
        <taxon>Eukaryota</taxon>
        <taxon>Metazoa</taxon>
        <taxon>Ecdysozoa</taxon>
        <taxon>Arthropoda</taxon>
        <taxon>Hexapoda</taxon>
        <taxon>Insecta</taxon>
        <taxon>Pterygota</taxon>
        <taxon>Neoptera</taxon>
        <taxon>Endopterygota</taxon>
        <taxon>Lepidoptera</taxon>
        <taxon>Glossata</taxon>
        <taxon>Ditrysia</taxon>
        <taxon>Noctuoidea</taxon>
        <taxon>Noctuidae</taxon>
        <taxon>Amphipyrinae</taxon>
        <taxon>Spodoptera</taxon>
    </lineage>
</organism>
<reference evidence="8" key="1">
    <citation type="submission" date="2020-08" db="EMBL/GenBank/DDBJ databases">
        <title>Spodoptera exigua strain:BAW_Kor-Di-RS1 Genome sequencing and assembly.</title>
        <authorList>
            <person name="Kim J."/>
            <person name="Nam H.Y."/>
            <person name="Kwon M."/>
            <person name="Choi J.H."/>
            <person name="Cho S.R."/>
            <person name="Kim G.-H."/>
        </authorList>
    </citation>
    <scope>NUCLEOTIDE SEQUENCE</scope>
    <source>
        <strain evidence="8">BAW_Kor-Di-RS1</strain>
        <tissue evidence="8">Whole-body</tissue>
    </source>
</reference>
<dbReference type="Pfam" id="PF04572">
    <property type="entry name" value="Gb3_synth"/>
    <property type="match status" value="1"/>
</dbReference>
<dbReference type="Proteomes" id="UP000648187">
    <property type="component" value="Unassembled WGS sequence"/>
</dbReference>
<dbReference type="EMBL" id="JACKWZ010000220">
    <property type="protein sequence ID" value="KAF9411595.1"/>
    <property type="molecule type" value="Genomic_DNA"/>
</dbReference>
<keyword evidence="3" id="KW-0328">Glycosyltransferase</keyword>
<dbReference type="GO" id="GO:0016758">
    <property type="term" value="F:hexosyltransferase activity"/>
    <property type="evidence" value="ECO:0007669"/>
    <property type="project" value="TreeGrafter"/>
</dbReference>
<evidence type="ECO:0000256" key="6">
    <source>
        <dbReference type="ARBA" id="ARBA00023136"/>
    </source>
</evidence>
<sequence length="325" mass="37376">MIKSLKTKRSLIQAGCSLCLFIFLKELYSLQQRNVHTIVEEMFPSIEDLNFTPKEDSIYFHVTSLQGFLKPTEACAVEAAARAHPNRNVYVLFTSPISQTDRALKYTMSQSLKKLRRFRNIKLLRIHLPKYSNGTLVQSLLLNGLKNSSYPEKHTADILKMLTLNKYGGVALETNMIVLRSLNDLPQNWILKRNEKYVAPGLMGFSKSEFGLNVTSEILKKISETYNSSNYYVTGRAAIEKVVQGICPIKIRWNSCKEMMIFPAYDFYSVENILRTPFDKIALSQVSFSFHLKTLTRAESPFVSESIIRIFCPSIFWEFQQNLTY</sequence>
<evidence type="ECO:0000256" key="2">
    <source>
        <dbReference type="ARBA" id="ARBA00009003"/>
    </source>
</evidence>
<evidence type="ECO:0000313" key="9">
    <source>
        <dbReference type="Proteomes" id="UP000648187"/>
    </source>
</evidence>
<dbReference type="InterPro" id="IPR051981">
    <property type="entry name" value="Glycosyltransf_32"/>
</dbReference>
<proteinExistence type="inferred from homology"/>
<dbReference type="PANTHER" id="PTHR12042:SF21">
    <property type="entry name" value="ALPHA1,4-GALACTOSYLTRANSFERASE 1-RELATED"/>
    <property type="match status" value="1"/>
</dbReference>
<evidence type="ECO:0000313" key="8">
    <source>
        <dbReference type="EMBL" id="KAF9411595.1"/>
    </source>
</evidence>
<keyword evidence="5" id="KW-0333">Golgi apparatus</keyword>
<dbReference type="GO" id="GO:0006688">
    <property type="term" value="P:glycosphingolipid biosynthetic process"/>
    <property type="evidence" value="ECO:0007669"/>
    <property type="project" value="TreeGrafter"/>
</dbReference>
<evidence type="ECO:0000259" key="7">
    <source>
        <dbReference type="Pfam" id="PF04572"/>
    </source>
</evidence>
<gene>
    <name evidence="8" type="ORF">HW555_009667</name>
</gene>
<comment type="subcellular location">
    <subcellularLocation>
        <location evidence="1">Golgi apparatus membrane</location>
        <topology evidence="1">Single-pass type II membrane protein</topology>
    </subcellularLocation>
</comment>
<evidence type="ECO:0000256" key="5">
    <source>
        <dbReference type="ARBA" id="ARBA00023034"/>
    </source>
</evidence>
<keyword evidence="6" id="KW-0472">Membrane</keyword>
<evidence type="ECO:0000256" key="4">
    <source>
        <dbReference type="ARBA" id="ARBA00022679"/>
    </source>
</evidence>